<reference evidence="2" key="1">
    <citation type="journal article" date="2019" name="Int. J. Syst. Evol. Microbiol.">
        <title>The Global Catalogue of Microorganisms (GCM) 10K type strain sequencing project: providing services to taxonomists for standard genome sequencing and annotation.</title>
        <authorList>
            <consortium name="The Broad Institute Genomics Platform"/>
            <consortium name="The Broad Institute Genome Sequencing Center for Infectious Disease"/>
            <person name="Wu L."/>
            <person name="Ma J."/>
        </authorList>
    </citation>
    <scope>NUCLEOTIDE SEQUENCE [LARGE SCALE GENOMIC DNA]</scope>
    <source>
        <strain evidence="2">JCM 17933</strain>
    </source>
</reference>
<evidence type="ECO:0000313" key="1">
    <source>
        <dbReference type="EMBL" id="GAA4493714.1"/>
    </source>
</evidence>
<gene>
    <name evidence="1" type="ORF">GCM10023191_031600</name>
</gene>
<organism evidence="1 2">
    <name type="scientific">Actinoallomurus oryzae</name>
    <dbReference type="NCBI Taxonomy" id="502180"/>
    <lineage>
        <taxon>Bacteria</taxon>
        <taxon>Bacillati</taxon>
        <taxon>Actinomycetota</taxon>
        <taxon>Actinomycetes</taxon>
        <taxon>Streptosporangiales</taxon>
        <taxon>Thermomonosporaceae</taxon>
        <taxon>Actinoallomurus</taxon>
    </lineage>
</organism>
<dbReference type="EMBL" id="BAABHF010000019">
    <property type="protein sequence ID" value="GAA4493714.1"/>
    <property type="molecule type" value="Genomic_DNA"/>
</dbReference>
<proteinExistence type="predicted"/>
<evidence type="ECO:0000313" key="2">
    <source>
        <dbReference type="Proteomes" id="UP001500503"/>
    </source>
</evidence>
<dbReference type="Proteomes" id="UP001500503">
    <property type="component" value="Unassembled WGS sequence"/>
</dbReference>
<protein>
    <submittedName>
        <fullName evidence="1">Uncharacterized protein</fullName>
    </submittedName>
</protein>
<sequence>MPATADAVDPIELRAFNTGCALLAEPASEMPDRAVDEVTFGACRYALSAQPERGWPATRVSA</sequence>
<name>A0ABP8PZ64_9ACTN</name>
<comment type="caution">
    <text evidence="1">The sequence shown here is derived from an EMBL/GenBank/DDBJ whole genome shotgun (WGS) entry which is preliminary data.</text>
</comment>
<accession>A0ABP8PZ64</accession>
<keyword evidence="2" id="KW-1185">Reference proteome</keyword>